<evidence type="ECO:0000256" key="4">
    <source>
        <dbReference type="ARBA" id="ARBA00022692"/>
    </source>
</evidence>
<keyword evidence="2" id="KW-0813">Transport</keyword>
<gene>
    <name evidence="8" type="primary">mdcF</name>
    <name evidence="8" type="ORF">GCM10011358_01620</name>
</gene>
<feature type="transmembrane region" description="Helical" evidence="7">
    <location>
        <begin position="65"/>
        <end position="84"/>
    </location>
</feature>
<evidence type="ECO:0000256" key="5">
    <source>
        <dbReference type="ARBA" id="ARBA00022989"/>
    </source>
</evidence>
<feature type="transmembrane region" description="Helical" evidence="7">
    <location>
        <begin position="230"/>
        <end position="254"/>
    </location>
</feature>
<dbReference type="PANTHER" id="PTHR36838:SF3">
    <property type="entry name" value="TRANSPORTER AUXIN EFFLUX CARRIER EC FAMILY"/>
    <property type="match status" value="1"/>
</dbReference>
<keyword evidence="3" id="KW-1003">Cell membrane</keyword>
<proteinExistence type="predicted"/>
<protein>
    <submittedName>
        <fullName evidence="8">Transporter</fullName>
    </submittedName>
</protein>
<reference evidence="9" key="1">
    <citation type="journal article" date="2019" name="Int. J. Syst. Evol. Microbiol.">
        <title>The Global Catalogue of Microorganisms (GCM) 10K type strain sequencing project: providing services to taxonomists for standard genome sequencing and annotation.</title>
        <authorList>
            <consortium name="The Broad Institute Genomics Platform"/>
            <consortium name="The Broad Institute Genome Sequencing Center for Infectious Disease"/>
            <person name="Wu L."/>
            <person name="Ma J."/>
        </authorList>
    </citation>
    <scope>NUCLEOTIDE SEQUENCE [LARGE SCALE GENOMIC DNA]</scope>
    <source>
        <strain evidence="9">CGMCC 1.12922</strain>
    </source>
</reference>
<evidence type="ECO:0000313" key="8">
    <source>
        <dbReference type="EMBL" id="GGD20734.1"/>
    </source>
</evidence>
<feature type="transmembrane region" description="Helical" evidence="7">
    <location>
        <begin position="96"/>
        <end position="117"/>
    </location>
</feature>
<comment type="subcellular location">
    <subcellularLocation>
        <location evidence="1">Membrane</location>
        <topology evidence="1">Multi-pass membrane protein</topology>
    </subcellularLocation>
</comment>
<feature type="transmembrane region" description="Helical" evidence="7">
    <location>
        <begin position="123"/>
        <end position="144"/>
    </location>
</feature>
<evidence type="ECO:0000256" key="7">
    <source>
        <dbReference type="SAM" id="Phobius"/>
    </source>
</evidence>
<feature type="transmembrane region" description="Helical" evidence="7">
    <location>
        <begin position="35"/>
        <end position="53"/>
    </location>
</feature>
<feature type="transmembrane region" description="Helical" evidence="7">
    <location>
        <begin position="260"/>
        <end position="279"/>
    </location>
</feature>
<evidence type="ECO:0000256" key="2">
    <source>
        <dbReference type="ARBA" id="ARBA00022448"/>
    </source>
</evidence>
<accession>A0ABQ1QA57</accession>
<dbReference type="RefSeq" id="WP_188525713.1">
    <property type="nucleotide sequence ID" value="NZ_BMGI01000001.1"/>
</dbReference>
<keyword evidence="4 7" id="KW-0812">Transmembrane</keyword>
<evidence type="ECO:0000256" key="3">
    <source>
        <dbReference type="ARBA" id="ARBA00022475"/>
    </source>
</evidence>
<keyword evidence="9" id="KW-1185">Reference proteome</keyword>
<name>A0ABQ1QA57_9RHOB</name>
<feature type="transmembrane region" description="Helical" evidence="7">
    <location>
        <begin position="171"/>
        <end position="189"/>
    </location>
</feature>
<comment type="caution">
    <text evidence="8">The sequence shown here is derived from an EMBL/GenBank/DDBJ whole genome shotgun (WGS) entry which is preliminary data.</text>
</comment>
<dbReference type="Pfam" id="PF03547">
    <property type="entry name" value="Mem_trans"/>
    <property type="match status" value="1"/>
</dbReference>
<dbReference type="InterPro" id="IPR004776">
    <property type="entry name" value="Mem_transp_PIN-like"/>
</dbReference>
<organism evidence="8 9">
    <name type="scientific">Sinisalibacter lacisalsi</name>
    <dbReference type="NCBI Taxonomy" id="1526570"/>
    <lineage>
        <taxon>Bacteria</taxon>
        <taxon>Pseudomonadati</taxon>
        <taxon>Pseudomonadota</taxon>
        <taxon>Alphaproteobacteria</taxon>
        <taxon>Rhodobacterales</taxon>
        <taxon>Roseobacteraceae</taxon>
        <taxon>Sinisalibacter</taxon>
    </lineage>
</organism>
<dbReference type="PANTHER" id="PTHR36838">
    <property type="entry name" value="AUXIN EFFLUX CARRIER FAMILY PROTEIN"/>
    <property type="match status" value="1"/>
</dbReference>
<keyword evidence="5 7" id="KW-1133">Transmembrane helix</keyword>
<evidence type="ECO:0000256" key="6">
    <source>
        <dbReference type="ARBA" id="ARBA00023136"/>
    </source>
</evidence>
<evidence type="ECO:0000256" key="1">
    <source>
        <dbReference type="ARBA" id="ARBA00004141"/>
    </source>
</evidence>
<keyword evidence="6 7" id="KW-0472">Membrane</keyword>
<sequence length="312" mass="32192">MLTVLSITFPIFAMVALGYGLVWKGVFKSADMRVFGAYVMNIALPALIFSAVASRPAREVFNLPYMGVYLAGALATTLIAFLWFSATTDPARRGVAVMGTSCPNSGFVGYPLMLILLPDQAGLILAMNMLVENVVIVPLALVILELGKPAGRGHPLAKVGRVLVGVIRRPMVIGMLLGLAVSLAGATLPGPLDRLVGLLAASAAALALIVIGGSLVGIEIRGSRALAGQIMVGKLLVQPAFTFLAVLALGALGVTLAGDLRMAVIVSAAIPMFTIYSVFAQEVGHEGLASIAQLGATMGAFVTLNILLAVLG</sequence>
<feature type="transmembrane region" description="Helical" evidence="7">
    <location>
        <begin position="195"/>
        <end position="218"/>
    </location>
</feature>
<dbReference type="Proteomes" id="UP000617355">
    <property type="component" value="Unassembled WGS sequence"/>
</dbReference>
<evidence type="ECO:0000313" key="9">
    <source>
        <dbReference type="Proteomes" id="UP000617355"/>
    </source>
</evidence>
<feature type="transmembrane region" description="Helical" evidence="7">
    <location>
        <begin position="291"/>
        <end position="311"/>
    </location>
</feature>
<dbReference type="EMBL" id="BMGI01000001">
    <property type="protein sequence ID" value="GGD20734.1"/>
    <property type="molecule type" value="Genomic_DNA"/>
</dbReference>
<feature type="transmembrane region" description="Helical" evidence="7">
    <location>
        <begin position="6"/>
        <end position="23"/>
    </location>
</feature>